<name>A0ABT9WR08_9BACI</name>
<evidence type="ECO:0000256" key="1">
    <source>
        <dbReference type="SAM" id="Phobius"/>
    </source>
</evidence>
<sequence length="72" mass="7686">MVLIFLLVGITSIALIIKGNSKLKKSIGYGLLGTFIIASVILGLNVATSIKIGPNEQISDDTNHQELHKTNP</sequence>
<comment type="caution">
    <text evidence="2">The sequence shown here is derived from an EMBL/GenBank/DDBJ whole genome shotgun (WGS) entry which is preliminary data.</text>
</comment>
<keyword evidence="1" id="KW-0812">Transmembrane</keyword>
<evidence type="ECO:0008006" key="4">
    <source>
        <dbReference type="Google" id="ProtNLM"/>
    </source>
</evidence>
<protein>
    <recommendedName>
        <fullName evidence="4">DUF3953 domain-containing protein</fullName>
    </recommendedName>
</protein>
<keyword evidence="1" id="KW-0472">Membrane</keyword>
<evidence type="ECO:0000313" key="2">
    <source>
        <dbReference type="EMBL" id="MDQ0175367.1"/>
    </source>
</evidence>
<keyword evidence="1" id="KW-1133">Transmembrane helix</keyword>
<organism evidence="2 3">
    <name type="scientific">Bacillus chungangensis</name>
    <dbReference type="NCBI Taxonomy" id="587633"/>
    <lineage>
        <taxon>Bacteria</taxon>
        <taxon>Bacillati</taxon>
        <taxon>Bacillota</taxon>
        <taxon>Bacilli</taxon>
        <taxon>Bacillales</taxon>
        <taxon>Bacillaceae</taxon>
        <taxon>Bacillus</taxon>
    </lineage>
</organism>
<reference evidence="2 3" key="1">
    <citation type="submission" date="2023-07" db="EMBL/GenBank/DDBJ databases">
        <title>Genomic Encyclopedia of Type Strains, Phase IV (KMG-IV): sequencing the most valuable type-strain genomes for metagenomic binning, comparative biology and taxonomic classification.</title>
        <authorList>
            <person name="Goeker M."/>
        </authorList>
    </citation>
    <scope>NUCLEOTIDE SEQUENCE [LARGE SCALE GENOMIC DNA]</scope>
    <source>
        <strain evidence="2 3">DSM 23837</strain>
    </source>
</reference>
<proteinExistence type="predicted"/>
<keyword evidence="3" id="KW-1185">Reference proteome</keyword>
<gene>
    <name evidence="2" type="ORF">J2S08_001201</name>
</gene>
<dbReference type="Proteomes" id="UP001223586">
    <property type="component" value="Unassembled WGS sequence"/>
</dbReference>
<accession>A0ABT9WR08</accession>
<dbReference type="EMBL" id="JAUSTT010000005">
    <property type="protein sequence ID" value="MDQ0175367.1"/>
    <property type="molecule type" value="Genomic_DNA"/>
</dbReference>
<evidence type="ECO:0000313" key="3">
    <source>
        <dbReference type="Proteomes" id="UP001223586"/>
    </source>
</evidence>
<dbReference type="RefSeq" id="WP_307227623.1">
    <property type="nucleotide sequence ID" value="NZ_JAUSTT010000005.1"/>
</dbReference>
<feature type="transmembrane region" description="Helical" evidence="1">
    <location>
        <begin position="30"/>
        <end position="47"/>
    </location>
</feature>